<dbReference type="InterPro" id="IPR028098">
    <property type="entry name" value="Glyco_trans_4-like_N"/>
</dbReference>
<dbReference type="SUPFAM" id="SSF53756">
    <property type="entry name" value="UDP-Glycosyltransferase/glycogen phosphorylase"/>
    <property type="match status" value="1"/>
</dbReference>
<evidence type="ECO:0000259" key="1">
    <source>
        <dbReference type="Pfam" id="PF00534"/>
    </source>
</evidence>
<dbReference type="PANTHER" id="PTHR45947">
    <property type="entry name" value="SULFOQUINOVOSYL TRANSFERASE SQD2"/>
    <property type="match status" value="1"/>
</dbReference>
<organism evidence="3 4">
    <name type="scientific">Natranaerobius trueperi</name>
    <dbReference type="NCBI Taxonomy" id="759412"/>
    <lineage>
        <taxon>Bacteria</taxon>
        <taxon>Bacillati</taxon>
        <taxon>Bacillota</taxon>
        <taxon>Clostridia</taxon>
        <taxon>Natranaerobiales</taxon>
        <taxon>Natranaerobiaceae</taxon>
        <taxon>Natranaerobius</taxon>
    </lineage>
</organism>
<evidence type="ECO:0000313" key="3">
    <source>
        <dbReference type="EMBL" id="OWZ84795.1"/>
    </source>
</evidence>
<dbReference type="CDD" id="cd03801">
    <property type="entry name" value="GT4_PimA-like"/>
    <property type="match status" value="1"/>
</dbReference>
<gene>
    <name evidence="3" type="ORF">CDO51_01905</name>
</gene>
<dbReference type="RefSeq" id="WP_089022600.1">
    <property type="nucleotide sequence ID" value="NZ_NIQC01000002.1"/>
</dbReference>
<comment type="caution">
    <text evidence="3">The sequence shown here is derived from an EMBL/GenBank/DDBJ whole genome shotgun (WGS) entry which is preliminary data.</text>
</comment>
<dbReference type="Proteomes" id="UP000214588">
    <property type="component" value="Unassembled WGS sequence"/>
</dbReference>
<sequence>MKILHVVRPVSGGIKRHVKTLTNTLPEYEIKPIICGPYKFFKKEDFSCHYNLSINDGLSFGTDLKNIFDLRKIITKTQPDLIHAHGYKATLLTDSAVRFRKIPWVSTLHNFQTWGRNAKITQVGFNYLTRNVLNRARKIFCVSDALKHELINCGLNESKAKVLYNGIEFNNYHYPLHKSQTIIENDKNYVACVARLAPDKGVKNFLMTVKYLLNNYQSFVDWNNLHFIIVGDGPDRKKYEQFAWDIKISPYVTFLGYRNDVPEILKSSKALCIPSKYEGLSITAIESMASLCPVIATNAGGLKEVVLDGSTGLIASTDDPKDMGNKLVLLLKSKKLRRKLIFKAYKRALDKFSDKKMVRETVNFYKEVGGKNVL</sequence>
<dbReference type="PANTHER" id="PTHR45947:SF3">
    <property type="entry name" value="SULFOQUINOVOSYL TRANSFERASE SQD2"/>
    <property type="match status" value="1"/>
</dbReference>
<name>A0A226C0T6_9FIRM</name>
<dbReference type="InterPro" id="IPR050194">
    <property type="entry name" value="Glycosyltransferase_grp1"/>
</dbReference>
<proteinExistence type="predicted"/>
<feature type="domain" description="Glycosyl transferase family 1" evidence="1">
    <location>
        <begin position="179"/>
        <end position="347"/>
    </location>
</feature>
<evidence type="ECO:0000313" key="4">
    <source>
        <dbReference type="Proteomes" id="UP000214588"/>
    </source>
</evidence>
<dbReference type="Gene3D" id="3.40.50.2000">
    <property type="entry name" value="Glycogen Phosphorylase B"/>
    <property type="match status" value="2"/>
</dbReference>
<evidence type="ECO:0000259" key="2">
    <source>
        <dbReference type="Pfam" id="PF13439"/>
    </source>
</evidence>
<dbReference type="OrthoDB" id="3199616at2"/>
<dbReference type="Pfam" id="PF00534">
    <property type="entry name" value="Glycos_transf_1"/>
    <property type="match status" value="1"/>
</dbReference>
<feature type="domain" description="Glycosyltransferase subfamily 4-like N-terminal" evidence="2">
    <location>
        <begin position="12"/>
        <end position="168"/>
    </location>
</feature>
<protein>
    <recommendedName>
        <fullName evidence="5">Glycosyl transferase family 1</fullName>
    </recommendedName>
</protein>
<keyword evidence="4" id="KW-1185">Reference proteome</keyword>
<dbReference type="GO" id="GO:0016757">
    <property type="term" value="F:glycosyltransferase activity"/>
    <property type="evidence" value="ECO:0007669"/>
    <property type="project" value="InterPro"/>
</dbReference>
<dbReference type="EMBL" id="NIQC01000002">
    <property type="protein sequence ID" value="OWZ84795.1"/>
    <property type="molecule type" value="Genomic_DNA"/>
</dbReference>
<dbReference type="InterPro" id="IPR001296">
    <property type="entry name" value="Glyco_trans_1"/>
</dbReference>
<reference evidence="3 4" key="1">
    <citation type="submission" date="2017-06" db="EMBL/GenBank/DDBJ databases">
        <title>Draft Genome Sequence of Natranaerobius trueperi halophilic, alkalithermophilic bacteria from soda lakes.</title>
        <authorList>
            <person name="Zhao B."/>
        </authorList>
    </citation>
    <scope>NUCLEOTIDE SEQUENCE [LARGE SCALE GENOMIC DNA]</scope>
    <source>
        <strain evidence="3 4">DSM 18760</strain>
    </source>
</reference>
<dbReference type="Pfam" id="PF13439">
    <property type="entry name" value="Glyco_transf_4"/>
    <property type="match status" value="1"/>
</dbReference>
<accession>A0A226C0T6</accession>
<dbReference type="AlphaFoldDB" id="A0A226C0T6"/>
<evidence type="ECO:0008006" key="5">
    <source>
        <dbReference type="Google" id="ProtNLM"/>
    </source>
</evidence>